<proteinExistence type="predicted"/>
<dbReference type="EMBL" id="CP003989">
    <property type="protein sequence ID" value="AGA35290.1"/>
    <property type="molecule type" value="Genomic_DNA"/>
</dbReference>
<dbReference type="STRING" id="1255043.TVNIR_3660"/>
<evidence type="ECO:0000313" key="2">
    <source>
        <dbReference type="Proteomes" id="UP000010809"/>
    </source>
</evidence>
<sequence length="90" mass="10541">MPEWVDRVPEVVPGYSDRIVSKLAHEAHLKKRTLTNWYNQRPTWLDHAHRGLDEAVAAAYGWTDYTPDMPDPEILSRLRALNLERSSDWQ</sequence>
<dbReference type="Proteomes" id="UP000010809">
    <property type="component" value="Chromosome"/>
</dbReference>
<dbReference type="eggNOG" id="COG1002">
    <property type="taxonomic scope" value="Bacteria"/>
</dbReference>
<dbReference type="RefSeq" id="WP_015260383.1">
    <property type="nucleotide sequence ID" value="NC_019902.2"/>
</dbReference>
<accession>L0E250</accession>
<name>L0E250_THIND</name>
<organism evidence="1 2">
    <name type="scientific">Thioalkalivibrio nitratireducens (strain DSM 14787 / UNIQEM 213 / ALEN2)</name>
    <dbReference type="NCBI Taxonomy" id="1255043"/>
    <lineage>
        <taxon>Bacteria</taxon>
        <taxon>Pseudomonadati</taxon>
        <taxon>Pseudomonadota</taxon>
        <taxon>Gammaproteobacteria</taxon>
        <taxon>Chromatiales</taxon>
        <taxon>Ectothiorhodospiraceae</taxon>
        <taxon>Thioalkalivibrio</taxon>
    </lineage>
</organism>
<dbReference type="AlphaFoldDB" id="L0E250"/>
<dbReference type="PATRIC" id="fig|1255043.3.peg.3692"/>
<dbReference type="HOGENOM" id="CLU_2541534_0_0_6"/>
<reference evidence="1" key="1">
    <citation type="submission" date="2015-12" db="EMBL/GenBank/DDBJ databases">
        <authorList>
            <person name="Tikhonova T.V."/>
            <person name="Pavlov A.R."/>
            <person name="Beletsky A.V."/>
            <person name="Mardanov A.V."/>
            <person name="Sorokin D.Y."/>
            <person name="Ravin N.V."/>
            <person name="Popov V.O."/>
        </authorList>
    </citation>
    <scope>NUCLEOTIDE SEQUENCE</scope>
    <source>
        <strain evidence="1">DSM 14787</strain>
    </source>
</reference>
<keyword evidence="2" id="KW-1185">Reference proteome</keyword>
<protein>
    <submittedName>
        <fullName evidence="1">Uncharacterized protein</fullName>
    </submittedName>
</protein>
<gene>
    <name evidence="1" type="ordered locus">TVNIR_3660</name>
</gene>
<dbReference type="KEGG" id="tni:TVNIR_3660"/>
<evidence type="ECO:0000313" key="1">
    <source>
        <dbReference type="EMBL" id="AGA35290.1"/>
    </source>
</evidence>